<keyword evidence="9" id="KW-0119">Carbohydrate metabolism</keyword>
<proteinExistence type="inferred from homology"/>
<dbReference type="EMBL" id="JAVQLW010000005">
    <property type="protein sequence ID" value="MDS9470052.1"/>
    <property type="molecule type" value="Genomic_DNA"/>
</dbReference>
<dbReference type="RefSeq" id="WP_311162990.1">
    <property type="nucleotide sequence ID" value="NZ_JAVQLW010000005.1"/>
</dbReference>
<dbReference type="SUPFAM" id="SSF51735">
    <property type="entry name" value="NAD(P)-binding Rossmann-fold domains"/>
    <property type="match status" value="1"/>
</dbReference>
<dbReference type="Gene3D" id="3.90.25.10">
    <property type="entry name" value="UDP-galactose 4-epimerase, domain 1"/>
    <property type="match status" value="1"/>
</dbReference>
<keyword evidence="7" id="KW-0520">NAD</keyword>
<gene>
    <name evidence="13" type="primary">galE</name>
    <name evidence="13" type="ORF">RGQ15_21095</name>
</gene>
<evidence type="ECO:0000313" key="14">
    <source>
        <dbReference type="Proteomes" id="UP001269144"/>
    </source>
</evidence>
<evidence type="ECO:0000256" key="8">
    <source>
        <dbReference type="ARBA" id="ARBA00023235"/>
    </source>
</evidence>
<evidence type="ECO:0000256" key="4">
    <source>
        <dbReference type="ARBA" id="ARBA00007637"/>
    </source>
</evidence>
<keyword evidence="14" id="KW-1185">Reference proteome</keyword>
<accession>A0ABU2HYB2</accession>
<name>A0ABU2HYB2_9RHOB</name>
<comment type="pathway">
    <text evidence="3">Carbohydrate metabolism; galactose metabolism.</text>
</comment>
<comment type="cofactor">
    <cofactor evidence="2">
        <name>NAD(+)</name>
        <dbReference type="ChEBI" id="CHEBI:57540"/>
    </cofactor>
</comment>
<dbReference type="InterPro" id="IPR036291">
    <property type="entry name" value="NAD(P)-bd_dom_sf"/>
</dbReference>
<evidence type="ECO:0000256" key="2">
    <source>
        <dbReference type="ARBA" id="ARBA00001911"/>
    </source>
</evidence>
<evidence type="ECO:0000256" key="1">
    <source>
        <dbReference type="ARBA" id="ARBA00000083"/>
    </source>
</evidence>
<evidence type="ECO:0000256" key="9">
    <source>
        <dbReference type="ARBA" id="ARBA00023277"/>
    </source>
</evidence>
<evidence type="ECO:0000256" key="5">
    <source>
        <dbReference type="ARBA" id="ARBA00013189"/>
    </source>
</evidence>
<dbReference type="GO" id="GO:0003978">
    <property type="term" value="F:UDP-glucose 4-epimerase activity"/>
    <property type="evidence" value="ECO:0007669"/>
    <property type="project" value="UniProtKB-EC"/>
</dbReference>
<feature type="domain" description="NAD-dependent epimerase/dehydratase" evidence="12">
    <location>
        <begin position="11"/>
        <end position="257"/>
    </location>
</feature>
<dbReference type="PANTHER" id="PTHR43725:SF53">
    <property type="entry name" value="UDP-ARABINOSE 4-EPIMERASE 1"/>
    <property type="match status" value="1"/>
</dbReference>
<dbReference type="Proteomes" id="UP001269144">
    <property type="component" value="Unassembled WGS sequence"/>
</dbReference>
<reference evidence="14" key="1">
    <citation type="submission" date="2023-07" db="EMBL/GenBank/DDBJ databases">
        <title>Paracoccus sp. MBLB3053 whole genome sequence.</title>
        <authorList>
            <person name="Hwang C.Y."/>
            <person name="Cho E.-S."/>
            <person name="Seo M.-J."/>
        </authorList>
    </citation>
    <scope>NUCLEOTIDE SEQUENCE [LARGE SCALE GENOMIC DNA]</scope>
    <source>
        <strain evidence="14">MBLB3053</strain>
    </source>
</reference>
<evidence type="ECO:0000256" key="3">
    <source>
        <dbReference type="ARBA" id="ARBA00004947"/>
    </source>
</evidence>
<organism evidence="13 14">
    <name type="scientific">Paracoccus aurantius</name>
    <dbReference type="NCBI Taxonomy" id="3073814"/>
    <lineage>
        <taxon>Bacteria</taxon>
        <taxon>Pseudomonadati</taxon>
        <taxon>Pseudomonadota</taxon>
        <taxon>Alphaproteobacteria</taxon>
        <taxon>Rhodobacterales</taxon>
        <taxon>Paracoccaceae</taxon>
        <taxon>Paracoccus</taxon>
    </lineage>
</organism>
<dbReference type="InterPro" id="IPR001509">
    <property type="entry name" value="Epimerase_deHydtase"/>
</dbReference>
<dbReference type="EC" id="5.1.3.2" evidence="5"/>
<evidence type="ECO:0000256" key="10">
    <source>
        <dbReference type="ARBA" id="ARBA00031367"/>
    </source>
</evidence>
<dbReference type="PANTHER" id="PTHR43725">
    <property type="entry name" value="UDP-GLUCOSE 4-EPIMERASE"/>
    <property type="match status" value="1"/>
</dbReference>
<evidence type="ECO:0000259" key="12">
    <source>
        <dbReference type="Pfam" id="PF01370"/>
    </source>
</evidence>
<evidence type="ECO:0000313" key="13">
    <source>
        <dbReference type="EMBL" id="MDS9470052.1"/>
    </source>
</evidence>
<protein>
    <recommendedName>
        <fullName evidence="6">UDP-glucose 4-epimerase</fullName>
        <ecNumber evidence="5">5.1.3.2</ecNumber>
    </recommendedName>
    <alternativeName>
        <fullName evidence="11">Galactowaldenase</fullName>
    </alternativeName>
    <alternativeName>
        <fullName evidence="10">UDP-galactose 4-epimerase</fullName>
    </alternativeName>
</protein>
<dbReference type="Gene3D" id="3.40.50.720">
    <property type="entry name" value="NAD(P)-binding Rossmann-like Domain"/>
    <property type="match status" value="1"/>
</dbReference>
<evidence type="ECO:0000256" key="7">
    <source>
        <dbReference type="ARBA" id="ARBA00023027"/>
    </source>
</evidence>
<keyword evidence="8 13" id="KW-0413">Isomerase</keyword>
<sequence length="336" mass="35534">MIAGQASRRAFISGVAGYIGSHAALCFLDAGWQVIGIDDLSTGHVGCVPMGVVFHQSGVSDPETAALLAQSPPDVVLHFAAKTSIDESIAAPGSYYETNTGQAARFFEAAARAGVANIVHSSTAAVYGEAGDQPVDEGFRLRPASPYGRSKLAAEWALSDTCRATGMRHVILRYFNVAGADPLCRSGPRGGAQHLIKVVAEAAVGLRDRVRINGTDYATPDGTAIRDYVHVSDLVRAHLSAAEYLLAGGGSVTLNCGCGRGYSVREVIDATLALDLHRFAVTDAARRPGDVARIVANSSRMMDLLNWTPSHDRLETILETSVAWEQAMLNRARAAS</sequence>
<dbReference type="InterPro" id="IPR005886">
    <property type="entry name" value="UDP_G4E"/>
</dbReference>
<comment type="catalytic activity">
    <reaction evidence="1">
        <text>UDP-alpha-D-glucose = UDP-alpha-D-galactose</text>
        <dbReference type="Rhea" id="RHEA:22168"/>
        <dbReference type="ChEBI" id="CHEBI:58885"/>
        <dbReference type="ChEBI" id="CHEBI:66914"/>
        <dbReference type="EC" id="5.1.3.2"/>
    </reaction>
</comment>
<dbReference type="NCBIfam" id="TIGR01179">
    <property type="entry name" value="galE"/>
    <property type="match status" value="1"/>
</dbReference>
<comment type="caution">
    <text evidence="13">The sequence shown here is derived from an EMBL/GenBank/DDBJ whole genome shotgun (WGS) entry which is preliminary data.</text>
</comment>
<dbReference type="Pfam" id="PF01370">
    <property type="entry name" value="Epimerase"/>
    <property type="match status" value="1"/>
</dbReference>
<evidence type="ECO:0000256" key="11">
    <source>
        <dbReference type="ARBA" id="ARBA00033067"/>
    </source>
</evidence>
<evidence type="ECO:0000256" key="6">
    <source>
        <dbReference type="ARBA" id="ARBA00018569"/>
    </source>
</evidence>
<comment type="similarity">
    <text evidence="4">Belongs to the NAD(P)-dependent epimerase/dehydratase family.</text>
</comment>